<proteinExistence type="predicted"/>
<comment type="caution">
    <text evidence="4">The sequence shown here is derived from an EMBL/GenBank/DDBJ whole genome shotgun (WGS) entry which is preliminary data.</text>
</comment>
<dbReference type="KEGG" id="ota:OT_ostta17g01260"/>
<feature type="compositionally biased region" description="Low complexity" evidence="2">
    <location>
        <begin position="19"/>
        <end position="42"/>
    </location>
</feature>
<dbReference type="OrthoDB" id="498975at2759"/>
<name>A0A096P9C6_OSTTA</name>
<feature type="region of interest" description="Disordered" evidence="2">
    <location>
        <begin position="1"/>
        <end position="61"/>
    </location>
</feature>
<reference evidence="5" key="1">
    <citation type="journal article" date="2006" name="Proc. Natl. Acad. Sci. U.S.A.">
        <title>Genome analysis of the smallest free-living eukaryote Ostreococcus tauri unveils many unique features.</title>
        <authorList>
            <person name="Derelle E."/>
            <person name="Ferraz C."/>
            <person name="Rombauts S."/>
            <person name="Rouze P."/>
            <person name="Worden A.Z."/>
            <person name="Robbens S."/>
            <person name="Partensky F."/>
            <person name="Degroeve S."/>
            <person name="Echeynie S."/>
            <person name="Cooke R."/>
            <person name="Saeys Y."/>
            <person name="Wuyts J."/>
            <person name="Jabbari K."/>
            <person name="Bowler C."/>
            <person name="Panaud O."/>
            <person name="Piegu B."/>
            <person name="Ball S.G."/>
            <person name="Ral J.-P."/>
            <person name="Bouget F.-Y."/>
            <person name="Piganeau G."/>
            <person name="De Baets B."/>
            <person name="Picard A."/>
            <person name="Delseny M."/>
            <person name="Demaille J."/>
            <person name="Van de Peer Y."/>
            <person name="Moreau H."/>
        </authorList>
    </citation>
    <scope>NUCLEOTIDE SEQUENCE [LARGE SCALE GENOMIC DNA]</scope>
    <source>
        <strain evidence="5">OTTH 0595 / CCAP 157/2 / RCC745</strain>
    </source>
</reference>
<feature type="transmembrane region" description="Helical" evidence="3">
    <location>
        <begin position="283"/>
        <end position="306"/>
    </location>
</feature>
<dbReference type="AlphaFoldDB" id="A0A096P9C6"/>
<keyword evidence="3" id="KW-1133">Transmembrane helix</keyword>
<dbReference type="EMBL" id="CAID01000017">
    <property type="protein sequence ID" value="CEG00569.1"/>
    <property type="molecule type" value="Genomic_DNA"/>
</dbReference>
<keyword evidence="1" id="KW-0175">Coiled coil</keyword>
<dbReference type="InParanoid" id="A0A096P9C6"/>
<organism evidence="4 5">
    <name type="scientific">Ostreococcus tauri</name>
    <name type="common">Marine green alga</name>
    <dbReference type="NCBI Taxonomy" id="70448"/>
    <lineage>
        <taxon>Eukaryota</taxon>
        <taxon>Viridiplantae</taxon>
        <taxon>Chlorophyta</taxon>
        <taxon>Mamiellophyceae</taxon>
        <taxon>Mamiellales</taxon>
        <taxon>Bathycoccaceae</taxon>
        <taxon>Ostreococcus</taxon>
    </lineage>
</organism>
<dbReference type="STRING" id="70448.A0A096P9C6"/>
<evidence type="ECO:0000313" key="5">
    <source>
        <dbReference type="Proteomes" id="UP000009170"/>
    </source>
</evidence>
<evidence type="ECO:0000313" key="4">
    <source>
        <dbReference type="EMBL" id="CEG00569.1"/>
    </source>
</evidence>
<feature type="coiled-coil region" evidence="1">
    <location>
        <begin position="149"/>
        <end position="176"/>
    </location>
</feature>
<reference evidence="4 5" key="2">
    <citation type="journal article" date="2014" name="BMC Genomics">
        <title>An improved genome of the model marine alga Ostreococcus tauri unfolds by assessing Illumina de novo assemblies.</title>
        <authorList>
            <person name="Blanc-Mathieu R."/>
            <person name="Verhelst B."/>
            <person name="Derelle E."/>
            <person name="Rombauts S."/>
            <person name="Bouget F.Y."/>
            <person name="Carre I."/>
            <person name="Chateau A."/>
            <person name="Eyre-Walker A."/>
            <person name="Grimsley N."/>
            <person name="Moreau H."/>
            <person name="Piegu B."/>
            <person name="Rivals E."/>
            <person name="Schackwitz W."/>
            <person name="Van de Peer Y."/>
            <person name="Piganeau G."/>
        </authorList>
    </citation>
    <scope>NUCLEOTIDE SEQUENCE [LARGE SCALE GENOMIC DNA]</scope>
    <source>
        <strain evidence="5">OTTH 0595 / CCAP 157/2 / RCC745</strain>
    </source>
</reference>
<keyword evidence="3" id="KW-0472">Membrane</keyword>
<sequence>MARASPARWTPRARERATTARASTLATRASRTPRLARASGASNDDDADEKASDAARAARGVDASIEALRSSAVARVEEMLTADDGVRRELERAKAAAKEVAAREVDKAAETERKRVEEAYEKTRGMASNVQSRAVMAAEEAVALKASAVAAAEAKMKAAEEAREALRRELEREDASGGKWADASVNEEAEKMESAKAAVVAGAGGTLLATPLALSQGGGLVSLGVVAASCAVFGVTYRYAVRRDLGNNELKGGVVGAFGLARGLSAADVYLRAAAVNGDADFAAYAQAALLAGQGVLTYAFAAVALEQAFARGFLKPFGTASEETER</sequence>
<dbReference type="PANTHER" id="PTHR36383:SF1">
    <property type="entry name" value="PROTEIN, PUTATIVE-RELATED"/>
    <property type="match status" value="1"/>
</dbReference>
<feature type="transmembrane region" description="Helical" evidence="3">
    <location>
        <begin position="252"/>
        <end position="271"/>
    </location>
</feature>
<keyword evidence="3" id="KW-0812">Transmembrane</keyword>
<feature type="compositionally biased region" description="Low complexity" evidence="2">
    <location>
        <begin position="1"/>
        <end position="10"/>
    </location>
</feature>
<evidence type="ECO:0000256" key="3">
    <source>
        <dbReference type="SAM" id="Phobius"/>
    </source>
</evidence>
<dbReference type="PANTHER" id="PTHR36383">
    <property type="entry name" value="OS09G0529350 PROTEIN"/>
    <property type="match status" value="1"/>
</dbReference>
<evidence type="ECO:0000256" key="1">
    <source>
        <dbReference type="SAM" id="Coils"/>
    </source>
</evidence>
<keyword evidence="5" id="KW-1185">Reference proteome</keyword>
<evidence type="ECO:0000256" key="2">
    <source>
        <dbReference type="SAM" id="MobiDB-lite"/>
    </source>
</evidence>
<dbReference type="Proteomes" id="UP000009170">
    <property type="component" value="Unassembled WGS sequence"/>
</dbReference>
<dbReference type="GeneID" id="9831316"/>
<accession>A0A096P9C6</accession>
<dbReference type="RefSeq" id="XP_003083896.2">
    <property type="nucleotide sequence ID" value="XM_003083848.2"/>
</dbReference>
<gene>
    <name evidence="4" type="ORF">OT_ostta17g01260</name>
</gene>
<feature type="transmembrane region" description="Helical" evidence="3">
    <location>
        <begin position="220"/>
        <end position="240"/>
    </location>
</feature>
<dbReference type="FunCoup" id="A0A096P9C6">
    <property type="interactions" value="586"/>
</dbReference>
<protein>
    <submittedName>
        <fullName evidence="4">Unnamed product</fullName>
    </submittedName>
</protein>